<dbReference type="NCBIfam" id="NF001884">
    <property type="entry name" value="PRK00630.1"/>
    <property type="match status" value="1"/>
</dbReference>
<dbReference type="InterPro" id="IPR027271">
    <property type="entry name" value="Acetolactate_synth/TF_NikR_C"/>
</dbReference>
<evidence type="ECO:0000259" key="9">
    <source>
        <dbReference type="Pfam" id="PF08753"/>
    </source>
</evidence>
<keyword evidence="4" id="KW-0479">Metal-binding</keyword>
<dbReference type="GO" id="GO:0006355">
    <property type="term" value="P:regulation of DNA-templated transcription"/>
    <property type="evidence" value="ECO:0007669"/>
    <property type="project" value="InterPro"/>
</dbReference>
<dbReference type="EMBL" id="CAADRM010000080">
    <property type="protein sequence ID" value="VFU13504.1"/>
    <property type="molecule type" value="Genomic_DNA"/>
</dbReference>
<keyword evidence="5" id="KW-0805">Transcription regulation</keyword>
<dbReference type="HAMAP" id="MF_00476">
    <property type="entry name" value="NikR"/>
    <property type="match status" value="1"/>
</dbReference>
<evidence type="ECO:0000256" key="6">
    <source>
        <dbReference type="ARBA" id="ARBA00023125"/>
    </source>
</evidence>
<organism evidence="10">
    <name type="scientific">anaerobic digester metagenome</name>
    <dbReference type="NCBI Taxonomy" id="1263854"/>
    <lineage>
        <taxon>unclassified sequences</taxon>
        <taxon>metagenomes</taxon>
        <taxon>ecological metagenomes</taxon>
    </lineage>
</organism>
<dbReference type="SUPFAM" id="SSF47598">
    <property type="entry name" value="Ribbon-helix-helix"/>
    <property type="match status" value="1"/>
</dbReference>
<dbReference type="AlphaFoldDB" id="A0A485LXB3"/>
<feature type="domain" description="Ribbon-helix-helix protein CopG" evidence="8">
    <location>
        <begin position="5"/>
        <end position="45"/>
    </location>
</feature>
<dbReference type="InterPro" id="IPR050192">
    <property type="entry name" value="CopG/NikR_regulator"/>
</dbReference>
<evidence type="ECO:0000256" key="5">
    <source>
        <dbReference type="ARBA" id="ARBA00023015"/>
    </source>
</evidence>
<dbReference type="NCBIfam" id="NF002815">
    <property type="entry name" value="PRK02967.1"/>
    <property type="match status" value="1"/>
</dbReference>
<dbReference type="Gene3D" id="1.10.1220.10">
    <property type="entry name" value="Met repressor-like"/>
    <property type="match status" value="1"/>
</dbReference>
<evidence type="ECO:0000256" key="3">
    <source>
        <dbReference type="ARBA" id="ARBA00022596"/>
    </source>
</evidence>
<reference evidence="10" key="1">
    <citation type="submission" date="2019-03" db="EMBL/GenBank/DDBJ databases">
        <authorList>
            <person name="Hao L."/>
        </authorList>
    </citation>
    <scope>NUCLEOTIDE SEQUENCE</scope>
</reference>
<dbReference type="InterPro" id="IPR045865">
    <property type="entry name" value="ACT-like_dom_sf"/>
</dbReference>
<dbReference type="PANTHER" id="PTHR34719:SF2">
    <property type="entry name" value="NICKEL-RESPONSIVE REGULATOR"/>
    <property type="match status" value="1"/>
</dbReference>
<dbReference type="GO" id="GO:0016151">
    <property type="term" value="F:nickel cation binding"/>
    <property type="evidence" value="ECO:0007669"/>
    <property type="project" value="InterPro"/>
</dbReference>
<name>A0A485LXB3_9ZZZZ</name>
<sequence>MAQLVRFGVSIESSLLEKFDRHIENKGYSTRSEALRDLIRQELIKKEWEEDDEVAGAITFIFDHHQRGLTSRLTSIQHGYQEIIISSQHIHLDHHNCLEIVAVKGRATEVQKLANALQSVKGVRHGTLSMSSTGKSLG</sequence>
<dbReference type="InterPro" id="IPR013321">
    <property type="entry name" value="Arc_rbn_hlx_hlx"/>
</dbReference>
<accession>A0A485LXB3</accession>
<dbReference type="NCBIfam" id="NF002169">
    <property type="entry name" value="PRK01002.1"/>
    <property type="match status" value="1"/>
</dbReference>
<dbReference type="InterPro" id="IPR010985">
    <property type="entry name" value="Ribbon_hlx_hlx"/>
</dbReference>
<gene>
    <name evidence="10" type="ORF">SCFA_190051</name>
</gene>
<keyword evidence="6" id="KW-0238">DNA-binding</keyword>
<comment type="similarity">
    <text evidence="2">Belongs to the transcriptional regulatory CopG/NikR family.</text>
</comment>
<dbReference type="PANTHER" id="PTHR34719">
    <property type="entry name" value="NICKEL-RESPONSIVE REGULATOR"/>
    <property type="match status" value="1"/>
</dbReference>
<evidence type="ECO:0000256" key="2">
    <source>
        <dbReference type="ARBA" id="ARBA00008478"/>
    </source>
</evidence>
<evidence type="ECO:0000259" key="8">
    <source>
        <dbReference type="Pfam" id="PF01402"/>
    </source>
</evidence>
<protein>
    <submittedName>
        <fullName evidence="10">Putative nickel-responsive regulator</fullName>
    </submittedName>
</protein>
<dbReference type="InterPro" id="IPR022988">
    <property type="entry name" value="Ni_resp_reg_NikR"/>
</dbReference>
<dbReference type="CDD" id="cd22231">
    <property type="entry name" value="RHH_NikR_HicB-like"/>
    <property type="match status" value="1"/>
</dbReference>
<proteinExistence type="inferred from homology"/>
<evidence type="ECO:0000256" key="7">
    <source>
        <dbReference type="ARBA" id="ARBA00023163"/>
    </source>
</evidence>
<dbReference type="Gene3D" id="3.30.70.1150">
    <property type="entry name" value="ACT-like. Chain A, domain 2"/>
    <property type="match status" value="1"/>
</dbReference>
<dbReference type="SUPFAM" id="SSF55021">
    <property type="entry name" value="ACT-like"/>
    <property type="match status" value="1"/>
</dbReference>
<dbReference type="GO" id="GO:0010045">
    <property type="term" value="P:response to nickel cation"/>
    <property type="evidence" value="ECO:0007669"/>
    <property type="project" value="InterPro"/>
</dbReference>
<evidence type="ECO:0000256" key="4">
    <source>
        <dbReference type="ARBA" id="ARBA00022723"/>
    </source>
</evidence>
<dbReference type="GO" id="GO:0003677">
    <property type="term" value="F:DNA binding"/>
    <property type="evidence" value="ECO:0007669"/>
    <property type="project" value="UniProtKB-KW"/>
</dbReference>
<evidence type="ECO:0000256" key="1">
    <source>
        <dbReference type="ARBA" id="ARBA00001967"/>
    </source>
</evidence>
<dbReference type="InterPro" id="IPR014864">
    <property type="entry name" value="TF_NikR_Ni-bd_C"/>
</dbReference>
<keyword evidence="7" id="KW-0804">Transcription</keyword>
<dbReference type="Pfam" id="PF01402">
    <property type="entry name" value="RHH_1"/>
    <property type="match status" value="1"/>
</dbReference>
<feature type="domain" description="Transcription factor NikR nickel binding C-terminal" evidence="9">
    <location>
        <begin position="55"/>
        <end position="130"/>
    </location>
</feature>
<evidence type="ECO:0000313" key="10">
    <source>
        <dbReference type="EMBL" id="VFU13504.1"/>
    </source>
</evidence>
<dbReference type="NCBIfam" id="NF003381">
    <property type="entry name" value="PRK04460.1"/>
    <property type="match status" value="1"/>
</dbReference>
<dbReference type="Pfam" id="PF08753">
    <property type="entry name" value="NikR_C"/>
    <property type="match status" value="1"/>
</dbReference>
<dbReference type="InterPro" id="IPR002145">
    <property type="entry name" value="CopG"/>
</dbReference>
<keyword evidence="3" id="KW-0533">Nickel</keyword>
<comment type="cofactor">
    <cofactor evidence="1">
        <name>Ni(2+)</name>
        <dbReference type="ChEBI" id="CHEBI:49786"/>
    </cofactor>
</comment>